<keyword evidence="8" id="KW-1185">Reference proteome</keyword>
<sequence>MTETVKASDILNKSLSGHLVEGEDTLLYDLGNLCAFDHSSIDKNEYKENPTKYINELARKNVQLLISRLFQLPIKSIEEGSLALLPKCETKIPRERSVPQGKQKTRWEAFAELKGIKKQKKSKMQWDEKHQEYRPSYGYKKANDDSGEYIIEGKQSDKVGDDPFQKKEEEKNQKVQKQKKREQRNFDEASMRQMGNVGKSLTFSQENRPTIKSDMEKVFDVAKLSTASLGRFDKKVENEKDKTKRGNKKLAGLGADNVQKESESNQKLVDRMFKKEDVLNVDKAVRQEVKSQERENYSNKRRDFKQGGGSNKRFKK</sequence>
<feature type="region of interest" description="Disordered" evidence="6">
    <location>
        <begin position="285"/>
        <end position="316"/>
    </location>
</feature>
<comment type="similarity">
    <text evidence="2 5">Belongs to the RRS1 family.</text>
</comment>
<feature type="compositionally biased region" description="Basic and acidic residues" evidence="6">
    <location>
        <begin position="154"/>
        <end position="173"/>
    </location>
</feature>
<name>F0ZPQ4_DICPU</name>
<comment type="subcellular location">
    <subcellularLocation>
        <location evidence="1 5">Nucleus</location>
    </subcellularLocation>
</comment>
<dbReference type="GO" id="GO:0030687">
    <property type="term" value="C:preribosome, large subunit precursor"/>
    <property type="evidence" value="ECO:0000318"/>
    <property type="project" value="GO_Central"/>
</dbReference>
<evidence type="ECO:0000256" key="3">
    <source>
        <dbReference type="ARBA" id="ARBA00022517"/>
    </source>
</evidence>
<keyword evidence="4 5" id="KW-0539">Nucleus</keyword>
<dbReference type="VEuPathDB" id="AmoebaDB:DICPUDRAFT_35659"/>
<dbReference type="AlphaFoldDB" id="F0ZPQ4"/>
<evidence type="ECO:0000256" key="5">
    <source>
        <dbReference type="RuleBase" id="RU364132"/>
    </source>
</evidence>
<feature type="region of interest" description="Disordered" evidence="6">
    <location>
        <begin position="236"/>
        <end position="269"/>
    </location>
</feature>
<dbReference type="FunCoup" id="F0ZPQ4">
    <property type="interactions" value="669"/>
</dbReference>
<evidence type="ECO:0000313" key="7">
    <source>
        <dbReference type="EMBL" id="EGC34066.1"/>
    </source>
</evidence>
<dbReference type="InParanoid" id="F0ZPQ4"/>
<dbReference type="GO" id="GO:0042273">
    <property type="term" value="P:ribosomal large subunit biogenesis"/>
    <property type="evidence" value="ECO:0000318"/>
    <property type="project" value="GO_Central"/>
</dbReference>
<dbReference type="Pfam" id="PF04939">
    <property type="entry name" value="RRS1"/>
    <property type="match status" value="1"/>
</dbReference>
<evidence type="ECO:0000256" key="4">
    <source>
        <dbReference type="ARBA" id="ARBA00023242"/>
    </source>
</evidence>
<dbReference type="OMA" id="ACDKNRI"/>
<feature type="region of interest" description="Disordered" evidence="6">
    <location>
        <begin position="154"/>
        <end position="187"/>
    </location>
</feature>
<organism evidence="7 8">
    <name type="scientific">Dictyostelium purpureum</name>
    <name type="common">Slime mold</name>
    <dbReference type="NCBI Taxonomy" id="5786"/>
    <lineage>
        <taxon>Eukaryota</taxon>
        <taxon>Amoebozoa</taxon>
        <taxon>Evosea</taxon>
        <taxon>Eumycetozoa</taxon>
        <taxon>Dictyostelia</taxon>
        <taxon>Dictyosteliales</taxon>
        <taxon>Dictyosteliaceae</taxon>
        <taxon>Dictyostelium</taxon>
    </lineage>
</organism>
<dbReference type="STRING" id="5786.F0ZPQ4"/>
<evidence type="ECO:0000256" key="1">
    <source>
        <dbReference type="ARBA" id="ARBA00004123"/>
    </source>
</evidence>
<keyword evidence="3 5" id="KW-0690">Ribosome biogenesis</keyword>
<dbReference type="InterPro" id="IPR007023">
    <property type="entry name" value="Ribosom_reg"/>
</dbReference>
<comment type="function">
    <text evidence="5">Involved in ribosomal large subunit assembly.</text>
</comment>
<gene>
    <name evidence="7" type="ORF">DICPUDRAFT_35659</name>
</gene>
<evidence type="ECO:0000313" key="8">
    <source>
        <dbReference type="Proteomes" id="UP000001064"/>
    </source>
</evidence>
<dbReference type="GO" id="GO:0000447">
    <property type="term" value="P:endonucleolytic cleavage in ITS1 to separate SSU-rRNA from 5.8S rRNA and LSU-rRNA from tricistronic rRNA transcript (SSU-rRNA, 5.8S rRNA, LSU-rRNA)"/>
    <property type="evidence" value="ECO:0000318"/>
    <property type="project" value="GO_Central"/>
</dbReference>
<reference evidence="8" key="1">
    <citation type="journal article" date="2011" name="Genome Biol.">
        <title>Comparative genomics of the social amoebae Dictyostelium discoideum and Dictyostelium purpureum.</title>
        <authorList>
            <consortium name="US DOE Joint Genome Institute (JGI-PGF)"/>
            <person name="Sucgang R."/>
            <person name="Kuo A."/>
            <person name="Tian X."/>
            <person name="Salerno W."/>
            <person name="Parikh A."/>
            <person name="Feasley C.L."/>
            <person name="Dalin E."/>
            <person name="Tu H."/>
            <person name="Huang E."/>
            <person name="Barry K."/>
            <person name="Lindquist E."/>
            <person name="Shapiro H."/>
            <person name="Bruce D."/>
            <person name="Schmutz J."/>
            <person name="Salamov A."/>
            <person name="Fey P."/>
            <person name="Gaudet P."/>
            <person name="Anjard C."/>
            <person name="Babu M.M."/>
            <person name="Basu S."/>
            <person name="Bushmanova Y."/>
            <person name="van der Wel H."/>
            <person name="Katoh-Kurasawa M."/>
            <person name="Dinh C."/>
            <person name="Coutinho P.M."/>
            <person name="Saito T."/>
            <person name="Elias M."/>
            <person name="Schaap P."/>
            <person name="Kay R.R."/>
            <person name="Henrissat B."/>
            <person name="Eichinger L."/>
            <person name="Rivero F."/>
            <person name="Putnam N.H."/>
            <person name="West C.M."/>
            <person name="Loomis W.F."/>
            <person name="Chisholm R.L."/>
            <person name="Shaulsky G."/>
            <person name="Strassmann J.E."/>
            <person name="Queller D.C."/>
            <person name="Kuspa A."/>
            <person name="Grigoriev I.V."/>
        </authorList>
    </citation>
    <scope>NUCLEOTIDE SEQUENCE [LARGE SCALE GENOMIC DNA]</scope>
    <source>
        <strain evidence="8">QSDP1</strain>
    </source>
</reference>
<feature type="compositionally biased region" description="Basic and acidic residues" evidence="6">
    <location>
        <begin position="258"/>
        <end position="269"/>
    </location>
</feature>
<dbReference type="OrthoDB" id="28455at2759"/>
<dbReference type="GO" id="GO:0005730">
    <property type="term" value="C:nucleolus"/>
    <property type="evidence" value="ECO:0000318"/>
    <property type="project" value="GO_Central"/>
</dbReference>
<evidence type="ECO:0000256" key="6">
    <source>
        <dbReference type="SAM" id="MobiDB-lite"/>
    </source>
</evidence>
<dbReference type="KEGG" id="dpp:DICPUDRAFT_35659"/>
<accession>F0ZPQ4</accession>
<dbReference type="eggNOG" id="KOG1765">
    <property type="taxonomic scope" value="Eukaryota"/>
</dbReference>
<evidence type="ECO:0000256" key="2">
    <source>
        <dbReference type="ARBA" id="ARBA00010077"/>
    </source>
</evidence>
<dbReference type="EMBL" id="GL871113">
    <property type="protein sequence ID" value="EGC34066.1"/>
    <property type="molecule type" value="Genomic_DNA"/>
</dbReference>
<dbReference type="Proteomes" id="UP000001064">
    <property type="component" value="Unassembled WGS sequence"/>
</dbReference>
<dbReference type="RefSeq" id="XP_003289396.1">
    <property type="nucleotide sequence ID" value="XM_003289348.1"/>
</dbReference>
<dbReference type="GeneID" id="10502367"/>
<feature type="compositionally biased region" description="Basic and acidic residues" evidence="6">
    <location>
        <begin position="285"/>
        <end position="305"/>
    </location>
</feature>
<proteinExistence type="inferred from homology"/>
<protein>
    <recommendedName>
        <fullName evidence="5">Ribosome biogenesis regulatory protein</fullName>
    </recommendedName>
</protein>